<dbReference type="Proteomes" id="UP000250043">
    <property type="component" value="Unassembled WGS sequence"/>
</dbReference>
<dbReference type="InterPro" id="IPR041078">
    <property type="entry name" value="Plavaka"/>
</dbReference>
<organism evidence="2 3">
    <name type="scientific">Obba rivulosa</name>
    <dbReference type="NCBI Taxonomy" id="1052685"/>
    <lineage>
        <taxon>Eukaryota</taxon>
        <taxon>Fungi</taxon>
        <taxon>Dikarya</taxon>
        <taxon>Basidiomycota</taxon>
        <taxon>Agaricomycotina</taxon>
        <taxon>Agaricomycetes</taxon>
        <taxon>Polyporales</taxon>
        <taxon>Gelatoporiaceae</taxon>
        <taxon>Obba</taxon>
    </lineage>
</organism>
<feature type="region of interest" description="Disordered" evidence="1">
    <location>
        <begin position="1"/>
        <end position="31"/>
    </location>
</feature>
<feature type="non-terminal residue" evidence="2">
    <location>
        <position position="1"/>
    </location>
</feature>
<dbReference type="AlphaFoldDB" id="A0A8E2AN34"/>
<dbReference type="EMBL" id="KV722616">
    <property type="protein sequence ID" value="OCH84992.1"/>
    <property type="molecule type" value="Genomic_DNA"/>
</dbReference>
<reference evidence="2 3" key="1">
    <citation type="submission" date="2016-07" db="EMBL/GenBank/DDBJ databases">
        <title>Draft genome of the white-rot fungus Obba rivulosa 3A-2.</title>
        <authorList>
            <consortium name="DOE Joint Genome Institute"/>
            <person name="Miettinen O."/>
            <person name="Riley R."/>
            <person name="Acob R."/>
            <person name="Barry K."/>
            <person name="Cullen D."/>
            <person name="De Vries R."/>
            <person name="Hainaut M."/>
            <person name="Hatakka A."/>
            <person name="Henrissat B."/>
            <person name="Hilden K."/>
            <person name="Kuo R."/>
            <person name="Labutti K."/>
            <person name="Lipzen A."/>
            <person name="Makela M.R."/>
            <person name="Sandor L."/>
            <person name="Spatafora J.W."/>
            <person name="Grigoriev I.V."/>
            <person name="Hibbett D.S."/>
        </authorList>
    </citation>
    <scope>NUCLEOTIDE SEQUENCE [LARGE SCALE GENOMIC DNA]</scope>
    <source>
        <strain evidence="2 3">3A-2</strain>
    </source>
</reference>
<evidence type="ECO:0000256" key="1">
    <source>
        <dbReference type="SAM" id="MobiDB-lite"/>
    </source>
</evidence>
<gene>
    <name evidence="2" type="ORF">OBBRIDRAFT_706114</name>
</gene>
<evidence type="ECO:0000313" key="2">
    <source>
        <dbReference type="EMBL" id="OCH84992.1"/>
    </source>
</evidence>
<keyword evidence="3" id="KW-1185">Reference proteome</keyword>
<accession>A0A8E2AN34</accession>
<evidence type="ECO:0000313" key="3">
    <source>
        <dbReference type="Proteomes" id="UP000250043"/>
    </source>
</evidence>
<protein>
    <submittedName>
        <fullName evidence="2">Uncharacterized protein</fullName>
    </submittedName>
</protein>
<proteinExistence type="predicted"/>
<name>A0A8E2AN34_9APHY</name>
<sequence>MSITGRPCDEHGKFLPEGAPPPPRTTQSHNNFEPFDDRVHFEAADFLYTRNQMSAGDIDFLGLLWAATLLKHNSTPPFSDHKHLYETIDSIKHGDVPWQSRTFKYTGKVPDPKAVPSWMSAGYNVCFRDPRQIVHNMLANPDFDGEFDYTPVREHTRGGQRRKDFMSGDWAWEQADIIGKDPETHGSVFVPIILGSDKTTVSVATGQNEYYPLYMSIGNVHNNVRRAHRNALVLLGFLAVPKSTKEHNQDPEFRRFRRQLVHTTLSVILQSIKSGITKPEVVRCPDGHFRKAIFGIGLYIADYPEQVLLACIVQGWCPKYV</sequence>
<dbReference type="OrthoDB" id="3199698at2759"/>
<dbReference type="Pfam" id="PF18759">
    <property type="entry name" value="Plavaka"/>
    <property type="match status" value="1"/>
</dbReference>